<proteinExistence type="predicted"/>
<feature type="transmembrane region" description="Helical" evidence="14">
    <location>
        <begin position="230"/>
        <end position="248"/>
    </location>
</feature>
<dbReference type="PROSITE" id="PS50089">
    <property type="entry name" value="ZF_RING_2"/>
    <property type="match status" value="1"/>
</dbReference>
<feature type="transmembrane region" description="Helical" evidence="14">
    <location>
        <begin position="255"/>
        <end position="274"/>
    </location>
</feature>
<evidence type="ECO:0000259" key="15">
    <source>
        <dbReference type="PROSITE" id="PS50089"/>
    </source>
</evidence>
<evidence type="ECO:0000256" key="8">
    <source>
        <dbReference type="ARBA" id="ARBA00022786"/>
    </source>
</evidence>
<dbReference type="PANTHER" id="PTHR45977">
    <property type="entry name" value="TARGET OF ERK KINASE MPK-1"/>
    <property type="match status" value="1"/>
</dbReference>
<dbReference type="InterPro" id="IPR001841">
    <property type="entry name" value="Znf_RING"/>
</dbReference>
<dbReference type="GO" id="GO:0061630">
    <property type="term" value="F:ubiquitin protein ligase activity"/>
    <property type="evidence" value="ECO:0007669"/>
    <property type="project" value="UniProtKB-EC"/>
</dbReference>
<evidence type="ECO:0000256" key="11">
    <source>
        <dbReference type="ARBA" id="ARBA00023136"/>
    </source>
</evidence>
<feature type="transmembrane region" description="Helical" evidence="14">
    <location>
        <begin position="201"/>
        <end position="218"/>
    </location>
</feature>
<evidence type="ECO:0000256" key="9">
    <source>
        <dbReference type="ARBA" id="ARBA00022833"/>
    </source>
</evidence>
<dbReference type="Gene3D" id="3.30.40.10">
    <property type="entry name" value="Zinc/RING finger domain, C3HC4 (zinc finger)"/>
    <property type="match status" value="1"/>
</dbReference>
<evidence type="ECO:0000256" key="14">
    <source>
        <dbReference type="SAM" id="Phobius"/>
    </source>
</evidence>
<accession>A0AAV5HQS7</accession>
<evidence type="ECO:0000256" key="6">
    <source>
        <dbReference type="ARBA" id="ARBA00022723"/>
    </source>
</evidence>
<comment type="subcellular location">
    <subcellularLocation>
        <location evidence="2">Membrane</location>
        <topology evidence="2">Multi-pass membrane protein</topology>
    </subcellularLocation>
</comment>
<dbReference type="PANTHER" id="PTHR45977:SF42">
    <property type="entry name" value="RING_U-BOX SUPERFAMILY PROTEIN"/>
    <property type="match status" value="1"/>
</dbReference>
<organism evidence="16 17">
    <name type="scientific">Rubroshorea leprosula</name>
    <dbReference type="NCBI Taxonomy" id="152421"/>
    <lineage>
        <taxon>Eukaryota</taxon>
        <taxon>Viridiplantae</taxon>
        <taxon>Streptophyta</taxon>
        <taxon>Embryophyta</taxon>
        <taxon>Tracheophyta</taxon>
        <taxon>Spermatophyta</taxon>
        <taxon>Magnoliopsida</taxon>
        <taxon>eudicotyledons</taxon>
        <taxon>Gunneridae</taxon>
        <taxon>Pentapetalae</taxon>
        <taxon>rosids</taxon>
        <taxon>malvids</taxon>
        <taxon>Malvales</taxon>
        <taxon>Dipterocarpaceae</taxon>
        <taxon>Rubroshorea</taxon>
    </lineage>
</organism>
<dbReference type="EC" id="2.3.2.27" evidence="3"/>
<keyword evidence="7 12" id="KW-0863">Zinc-finger</keyword>
<keyword evidence="10 14" id="KW-1133">Transmembrane helix</keyword>
<reference evidence="16 17" key="1">
    <citation type="journal article" date="2021" name="Commun. Biol.">
        <title>The genome of Shorea leprosula (Dipterocarpaceae) highlights the ecological relevance of drought in aseasonal tropical rainforests.</title>
        <authorList>
            <person name="Ng K.K.S."/>
            <person name="Kobayashi M.J."/>
            <person name="Fawcett J.A."/>
            <person name="Hatakeyama M."/>
            <person name="Paape T."/>
            <person name="Ng C.H."/>
            <person name="Ang C.C."/>
            <person name="Tnah L.H."/>
            <person name="Lee C.T."/>
            <person name="Nishiyama T."/>
            <person name="Sese J."/>
            <person name="O'Brien M.J."/>
            <person name="Copetti D."/>
            <person name="Mohd Noor M.I."/>
            <person name="Ong R.C."/>
            <person name="Putra M."/>
            <person name="Sireger I.Z."/>
            <person name="Indrioko S."/>
            <person name="Kosugi Y."/>
            <person name="Izuno A."/>
            <person name="Isagi Y."/>
            <person name="Lee S.L."/>
            <person name="Shimizu K.K."/>
        </authorList>
    </citation>
    <scope>NUCLEOTIDE SEQUENCE [LARGE SCALE GENOMIC DNA]</scope>
    <source>
        <strain evidence="16">214</strain>
    </source>
</reference>
<dbReference type="EMBL" id="BPVZ01000002">
    <property type="protein sequence ID" value="GKU88249.1"/>
    <property type="molecule type" value="Genomic_DNA"/>
</dbReference>
<feature type="region of interest" description="Disordered" evidence="13">
    <location>
        <begin position="160"/>
        <end position="182"/>
    </location>
</feature>
<dbReference type="SUPFAM" id="SSF57850">
    <property type="entry name" value="RING/U-box"/>
    <property type="match status" value="1"/>
</dbReference>
<keyword evidence="11 14" id="KW-0472">Membrane</keyword>
<comment type="caution">
    <text evidence="16">The sequence shown here is derived from an EMBL/GenBank/DDBJ whole genome shotgun (WGS) entry which is preliminary data.</text>
</comment>
<evidence type="ECO:0000313" key="16">
    <source>
        <dbReference type="EMBL" id="GKU88249.1"/>
    </source>
</evidence>
<keyword evidence="9" id="KW-0862">Zinc</keyword>
<keyword evidence="8" id="KW-0833">Ubl conjugation pathway</keyword>
<name>A0AAV5HQS7_9ROSI</name>
<dbReference type="GO" id="GO:0016020">
    <property type="term" value="C:membrane"/>
    <property type="evidence" value="ECO:0007669"/>
    <property type="project" value="UniProtKB-SubCell"/>
</dbReference>
<sequence>MHPSNSLTPISPSSDAVDTSPLLNPSLADHLLRSRRLLRRSPPQLRGAAARLLRRASSRRMMLRESSILVRETAAEQLEERQSDWAYSKPIIVLDVLWNLMFILLAVVVLGLSMKENPCAPLRVWVIGYVFQCLIHVGCIITEYRRRRQGRVLGLESGADSISSSVSVPGTGNDPEDSEDFSTEHFHSENETNIVKCLESTNTMFSFIWWIIGFYWVTEDSRALTHDSPLLYWLCVAFLAFDVVFVVICVAAACLIGIAVCCCLPCIIAILYALTDREGATEEEIHRLPKYKFKSMGDSEKVHGEIQESHGGIMTECNADSPERVLSREDAECCVCLSAYEDGTELRELPCHHHFHCTCIDKWLFINATCPLCKFNILKAGNQSCSEEV</sequence>
<dbReference type="GO" id="GO:0000325">
    <property type="term" value="C:plant-type vacuole"/>
    <property type="evidence" value="ECO:0007669"/>
    <property type="project" value="TreeGrafter"/>
</dbReference>
<dbReference type="GO" id="GO:0016567">
    <property type="term" value="P:protein ubiquitination"/>
    <property type="evidence" value="ECO:0007669"/>
    <property type="project" value="TreeGrafter"/>
</dbReference>
<dbReference type="SMART" id="SM00184">
    <property type="entry name" value="RING"/>
    <property type="match status" value="1"/>
</dbReference>
<dbReference type="Pfam" id="PF13639">
    <property type="entry name" value="zf-RING_2"/>
    <property type="match status" value="1"/>
</dbReference>
<evidence type="ECO:0000256" key="7">
    <source>
        <dbReference type="ARBA" id="ARBA00022771"/>
    </source>
</evidence>
<dbReference type="GO" id="GO:0006511">
    <property type="term" value="P:ubiquitin-dependent protein catabolic process"/>
    <property type="evidence" value="ECO:0007669"/>
    <property type="project" value="TreeGrafter"/>
</dbReference>
<feature type="domain" description="RING-type" evidence="15">
    <location>
        <begin position="333"/>
        <end position="374"/>
    </location>
</feature>
<dbReference type="GO" id="GO:0008270">
    <property type="term" value="F:zinc ion binding"/>
    <property type="evidence" value="ECO:0007669"/>
    <property type="project" value="UniProtKB-KW"/>
</dbReference>
<evidence type="ECO:0000313" key="17">
    <source>
        <dbReference type="Proteomes" id="UP001054252"/>
    </source>
</evidence>
<evidence type="ECO:0000256" key="2">
    <source>
        <dbReference type="ARBA" id="ARBA00004141"/>
    </source>
</evidence>
<dbReference type="InterPro" id="IPR013083">
    <property type="entry name" value="Znf_RING/FYVE/PHD"/>
</dbReference>
<evidence type="ECO:0000256" key="12">
    <source>
        <dbReference type="PROSITE-ProRule" id="PRU00175"/>
    </source>
</evidence>
<protein>
    <recommendedName>
        <fullName evidence="3">RING-type E3 ubiquitin transferase</fullName>
        <ecNumber evidence="3">2.3.2.27</ecNumber>
    </recommendedName>
</protein>
<evidence type="ECO:0000256" key="1">
    <source>
        <dbReference type="ARBA" id="ARBA00000900"/>
    </source>
</evidence>
<keyword evidence="5 14" id="KW-0812">Transmembrane</keyword>
<keyword evidence="17" id="KW-1185">Reference proteome</keyword>
<feature type="transmembrane region" description="Helical" evidence="14">
    <location>
        <begin position="91"/>
        <end position="112"/>
    </location>
</feature>
<keyword evidence="6" id="KW-0479">Metal-binding</keyword>
<dbReference type="Proteomes" id="UP001054252">
    <property type="component" value="Unassembled WGS sequence"/>
</dbReference>
<gene>
    <name evidence="16" type="ORF">SLEP1_g2533</name>
</gene>
<feature type="transmembrane region" description="Helical" evidence="14">
    <location>
        <begin position="124"/>
        <end position="141"/>
    </location>
</feature>
<evidence type="ECO:0000256" key="4">
    <source>
        <dbReference type="ARBA" id="ARBA00022679"/>
    </source>
</evidence>
<evidence type="ECO:0000256" key="3">
    <source>
        <dbReference type="ARBA" id="ARBA00012483"/>
    </source>
</evidence>
<dbReference type="AlphaFoldDB" id="A0AAV5HQS7"/>
<evidence type="ECO:0000256" key="10">
    <source>
        <dbReference type="ARBA" id="ARBA00022989"/>
    </source>
</evidence>
<evidence type="ECO:0000256" key="13">
    <source>
        <dbReference type="SAM" id="MobiDB-lite"/>
    </source>
</evidence>
<evidence type="ECO:0000256" key="5">
    <source>
        <dbReference type="ARBA" id="ARBA00022692"/>
    </source>
</evidence>
<keyword evidence="4" id="KW-0808">Transferase</keyword>
<comment type="catalytic activity">
    <reaction evidence="1">
        <text>S-ubiquitinyl-[E2 ubiquitin-conjugating enzyme]-L-cysteine + [acceptor protein]-L-lysine = [E2 ubiquitin-conjugating enzyme]-L-cysteine + N(6)-ubiquitinyl-[acceptor protein]-L-lysine.</text>
        <dbReference type="EC" id="2.3.2.27"/>
    </reaction>
</comment>